<proteinExistence type="predicted"/>
<keyword evidence="3" id="KW-1185">Reference proteome</keyword>
<reference evidence="2 3" key="1">
    <citation type="submission" date="2022-12" db="EMBL/GenBank/DDBJ databases">
        <title>Sphingomonas abieness sp. nov., an endophytic bacterium isolated from Abies koreana.</title>
        <authorList>
            <person name="Jiang L."/>
            <person name="Lee J."/>
        </authorList>
    </citation>
    <scope>NUCLEOTIDE SEQUENCE [LARGE SCALE GENOMIC DNA]</scope>
    <source>
        <strain evidence="3">PAMB 00755</strain>
    </source>
</reference>
<gene>
    <name evidence="2" type="ORF">PBT88_12375</name>
</gene>
<evidence type="ECO:0000256" key="1">
    <source>
        <dbReference type="SAM" id="Phobius"/>
    </source>
</evidence>
<evidence type="ECO:0000313" key="2">
    <source>
        <dbReference type="EMBL" id="WBO21000.1"/>
    </source>
</evidence>
<evidence type="ECO:0000313" key="3">
    <source>
        <dbReference type="Proteomes" id="UP001210865"/>
    </source>
</evidence>
<dbReference type="EMBL" id="CP115174">
    <property type="protein sequence ID" value="WBO21000.1"/>
    <property type="molecule type" value="Genomic_DNA"/>
</dbReference>
<protein>
    <recommendedName>
        <fullName evidence="4">DUF2474 domain-containing protein</fullName>
    </recommendedName>
</protein>
<keyword evidence="1" id="KW-0472">Membrane</keyword>
<evidence type="ECO:0008006" key="4">
    <source>
        <dbReference type="Google" id="ProtNLM"/>
    </source>
</evidence>
<dbReference type="Proteomes" id="UP001210865">
    <property type="component" value="Chromosome"/>
</dbReference>
<dbReference type="RefSeq" id="WP_270075650.1">
    <property type="nucleotide sequence ID" value="NZ_CP115174.1"/>
</dbReference>
<organism evidence="2 3">
    <name type="scientific">Sphingomonas abietis</name>
    <dbReference type="NCBI Taxonomy" id="3012344"/>
    <lineage>
        <taxon>Bacteria</taxon>
        <taxon>Pseudomonadati</taxon>
        <taxon>Pseudomonadota</taxon>
        <taxon>Alphaproteobacteria</taxon>
        <taxon>Sphingomonadales</taxon>
        <taxon>Sphingomonadaceae</taxon>
        <taxon>Sphingomonas</taxon>
    </lineage>
</organism>
<accession>A0ABY7NJK6</accession>
<feature type="transmembrane region" description="Helical" evidence="1">
    <location>
        <begin position="14"/>
        <end position="37"/>
    </location>
</feature>
<keyword evidence="1" id="KW-0812">Transmembrane</keyword>
<sequence>MADPPPGSPGREALMVWLKLLGLLAIVFAFGLIVFALRRAL</sequence>
<name>A0ABY7NJK6_9SPHN</name>
<keyword evidence="1" id="KW-1133">Transmembrane helix</keyword>